<dbReference type="RefSeq" id="XP_012881931.1">
    <property type="nucleotide sequence ID" value="XM_013026477.1"/>
</dbReference>
<dbReference type="Pfam" id="PF01454">
    <property type="entry name" value="MAGE"/>
    <property type="match status" value="1"/>
</dbReference>
<dbReference type="InParanoid" id="A0A1S3FZE7"/>
<dbReference type="GO" id="GO:0005634">
    <property type="term" value="C:nucleus"/>
    <property type="evidence" value="ECO:0007669"/>
    <property type="project" value="TreeGrafter"/>
</dbReference>
<organism evidence="3 4">
    <name type="scientific">Dipodomys ordii</name>
    <name type="common">Ord's kangaroo rat</name>
    <dbReference type="NCBI Taxonomy" id="10020"/>
    <lineage>
        <taxon>Eukaryota</taxon>
        <taxon>Metazoa</taxon>
        <taxon>Chordata</taxon>
        <taxon>Craniata</taxon>
        <taxon>Vertebrata</taxon>
        <taxon>Euteleostomi</taxon>
        <taxon>Mammalia</taxon>
        <taxon>Eutheria</taxon>
        <taxon>Euarchontoglires</taxon>
        <taxon>Glires</taxon>
        <taxon>Rodentia</taxon>
        <taxon>Castorimorpha</taxon>
        <taxon>Heteromyidae</taxon>
        <taxon>Dipodomyinae</taxon>
        <taxon>Dipodomys</taxon>
    </lineage>
</organism>
<dbReference type="Pfam" id="PF12440">
    <property type="entry name" value="MAGE_N"/>
    <property type="match status" value="1"/>
</dbReference>
<proteinExistence type="predicted"/>
<dbReference type="InterPro" id="IPR002190">
    <property type="entry name" value="MHD_dom"/>
</dbReference>
<keyword evidence="3" id="KW-1185">Reference proteome</keyword>
<dbReference type="PANTHER" id="PTHR11736:SF67">
    <property type="entry name" value="MELANOMA-ASSOCIATED ANTIGEN B6B"/>
    <property type="match status" value="1"/>
</dbReference>
<dbReference type="InterPro" id="IPR041898">
    <property type="entry name" value="MAGE_WH1"/>
</dbReference>
<dbReference type="InterPro" id="IPR021072">
    <property type="entry name" value="MAGE_N"/>
</dbReference>
<evidence type="ECO:0000256" key="1">
    <source>
        <dbReference type="SAM" id="MobiDB-lite"/>
    </source>
</evidence>
<reference evidence="4" key="1">
    <citation type="submission" date="2025-08" db="UniProtKB">
        <authorList>
            <consortium name="RefSeq"/>
        </authorList>
    </citation>
    <scope>IDENTIFICATION</scope>
    <source>
        <tissue evidence="4">Kidney</tissue>
    </source>
</reference>
<feature type="compositionally biased region" description="Basic residues" evidence="1">
    <location>
        <begin position="1"/>
        <end position="14"/>
    </location>
</feature>
<dbReference type="SMART" id="SM01392">
    <property type="entry name" value="MAGE_N"/>
    <property type="match status" value="1"/>
</dbReference>
<dbReference type="Proteomes" id="UP000081671">
    <property type="component" value="Unplaced"/>
</dbReference>
<evidence type="ECO:0000313" key="3">
    <source>
        <dbReference type="Proteomes" id="UP000081671"/>
    </source>
</evidence>
<evidence type="ECO:0000259" key="2">
    <source>
        <dbReference type="PROSITE" id="PS50838"/>
    </source>
</evidence>
<dbReference type="Gene3D" id="1.10.10.1210">
    <property type="entry name" value="MAGE homology domain, winged helix WH2 motif"/>
    <property type="match status" value="1"/>
</dbReference>
<dbReference type="InterPro" id="IPR037445">
    <property type="entry name" value="MAGE"/>
</dbReference>
<dbReference type="SMART" id="SM01373">
    <property type="entry name" value="MAGE"/>
    <property type="match status" value="1"/>
</dbReference>
<dbReference type="AlphaFoldDB" id="A0A1S3FZE7"/>
<feature type="compositionally biased region" description="Polar residues" evidence="1">
    <location>
        <begin position="48"/>
        <end position="66"/>
    </location>
</feature>
<dbReference type="GO" id="GO:0000122">
    <property type="term" value="P:negative regulation of transcription by RNA polymerase II"/>
    <property type="evidence" value="ECO:0007669"/>
    <property type="project" value="TreeGrafter"/>
</dbReference>
<dbReference type="GeneID" id="105993272"/>
<name>A0A1S3FZE7_DIPOR</name>
<evidence type="ECO:0000313" key="4">
    <source>
        <dbReference type="RefSeq" id="XP_012881931.1"/>
    </source>
</evidence>
<dbReference type="InterPro" id="IPR041899">
    <property type="entry name" value="MAGE_WH2"/>
</dbReference>
<protein>
    <submittedName>
        <fullName evidence="4">Melanoma-associated antigen B4-like</fullName>
    </submittedName>
</protein>
<gene>
    <name evidence="4" type="primary">LOC105993272</name>
</gene>
<dbReference type="PANTHER" id="PTHR11736">
    <property type="entry name" value="MELANOMA-ASSOCIATED ANTIGEN MAGE ANTIGEN"/>
    <property type="match status" value="1"/>
</dbReference>
<feature type="region of interest" description="Disordered" evidence="1">
    <location>
        <begin position="1"/>
        <end position="101"/>
    </location>
</feature>
<dbReference type="PROSITE" id="PS50838">
    <property type="entry name" value="MAGE"/>
    <property type="match status" value="1"/>
</dbReference>
<feature type="domain" description="MAGE" evidence="2">
    <location>
        <begin position="110"/>
        <end position="309"/>
    </location>
</feature>
<dbReference type="OrthoDB" id="205198at2759"/>
<accession>A0A1S3FZE7</accession>
<feature type="region of interest" description="Disordered" evidence="1">
    <location>
        <begin position="317"/>
        <end position="343"/>
    </location>
</feature>
<dbReference type="Gene3D" id="1.10.10.1200">
    <property type="entry name" value="MAGE homology domain, winged helix WH1 motif"/>
    <property type="match status" value="1"/>
</dbReference>
<sequence length="343" mass="37611">MPRGQKSKHRSRARRQQEHGESPWGAQAPKEKEVESSPASPAGDGALPSSSAVCISHKSQGAQSSACDDVGASCTSSDVGAQGPNAGTDEESSSTFQVAVPTKSRFKDPLTRKNNTLVQNMLEKLKIKEPITQVDMLKVIQKNYKQRFPEIFRNATQQMERLFGIDFQGAKPNSKPETLASKLGDISESNLSATGGLSRMGMVMMLLGIIFMKGNRATEEDVWKFLNDLGIHDGMKYAKFGEPRKLITNDLVLDGYLEYRQIPDSDPPCYEFLWGARARIETTKMKVLEFLVKVVDKPLNTFPMLYDEALKDEAGRAEGRGTAGDSLVAQDPSHAAALSSSHI</sequence>
<dbReference type="FunFam" id="1.10.10.1210:FF:000001">
    <property type="entry name" value="melanoma-associated antigen D1"/>
    <property type="match status" value="1"/>
</dbReference>
<dbReference type="KEGG" id="dord:105993272"/>